<evidence type="ECO:0000256" key="5">
    <source>
        <dbReference type="ARBA" id="ARBA00022605"/>
    </source>
</evidence>
<evidence type="ECO:0000256" key="4">
    <source>
        <dbReference type="ARBA" id="ARBA00022498"/>
    </source>
</evidence>
<dbReference type="InterPro" id="IPR036291">
    <property type="entry name" value="NAD(P)-bd_dom_sf"/>
</dbReference>
<dbReference type="FunFam" id="1.10.3660.10:FF:000003">
    <property type="entry name" value="Prephenate dehydrogenase"/>
    <property type="match status" value="1"/>
</dbReference>
<evidence type="ECO:0000256" key="3">
    <source>
        <dbReference type="ARBA" id="ARBA00012068"/>
    </source>
</evidence>
<dbReference type="GO" id="GO:0008977">
    <property type="term" value="F:prephenate dehydrogenase (NAD+) activity"/>
    <property type="evidence" value="ECO:0007669"/>
    <property type="project" value="UniProtKB-EC"/>
</dbReference>
<dbReference type="GO" id="GO:0006571">
    <property type="term" value="P:tyrosine biosynthetic process"/>
    <property type="evidence" value="ECO:0007669"/>
    <property type="project" value="UniProtKB-KW"/>
</dbReference>
<evidence type="ECO:0000256" key="6">
    <source>
        <dbReference type="ARBA" id="ARBA00023002"/>
    </source>
</evidence>
<dbReference type="PANTHER" id="PTHR21363">
    <property type="entry name" value="PREPHENATE DEHYDROGENASE"/>
    <property type="match status" value="1"/>
</dbReference>
<dbReference type="GO" id="GO:0070403">
    <property type="term" value="F:NAD+ binding"/>
    <property type="evidence" value="ECO:0007669"/>
    <property type="project" value="InterPro"/>
</dbReference>
<dbReference type="Gene3D" id="1.10.3660.10">
    <property type="entry name" value="6-phosphogluconate dehydrogenase C-terminal like domain"/>
    <property type="match status" value="1"/>
</dbReference>
<sequence>MSNNGNLGTVAFIGIGLIGGSLALALRQAQAAERIIALDNDARALAAAQNLGVIDAPAQWADLAAADVIVLATPVDALFAVCEQLAALPLKETVVMTDVGSTKASVLSAVEQAFGTVPPFFVPAHPIAGREKSGVAAASGDLFLRRKVILTTLAQTDNRALGVVSRLWHSAGALISQMSVAEHDAILGATSHLPHVLAYLLVDMLDQDLQHEAIFSYAAGGFRDFTRIASSSPVMWRDICLHNPQEIAVLLQQYRQRLQQFEQLLAAGDGEAIERIFGRAKAARDAHYLSEI</sequence>
<dbReference type="SUPFAM" id="SSF51735">
    <property type="entry name" value="NAD(P)-binding Rossmann-fold domains"/>
    <property type="match status" value="1"/>
</dbReference>
<dbReference type="InterPro" id="IPR050812">
    <property type="entry name" value="Preph/Arog_dehydrog"/>
</dbReference>
<evidence type="ECO:0000313" key="12">
    <source>
        <dbReference type="Proteomes" id="UP000254575"/>
    </source>
</evidence>
<comment type="similarity">
    <text evidence="2">Belongs to the prephenate/arogenate dehydrogenase family.</text>
</comment>
<keyword evidence="6 11" id="KW-0560">Oxidoreductase</keyword>
<dbReference type="Pfam" id="PF02153">
    <property type="entry name" value="PDH_N"/>
    <property type="match status" value="1"/>
</dbReference>
<dbReference type="InterPro" id="IPR008927">
    <property type="entry name" value="6-PGluconate_DH-like_C_sf"/>
</dbReference>
<dbReference type="InterPro" id="IPR046825">
    <property type="entry name" value="PDH_C"/>
</dbReference>
<comment type="catalytic activity">
    <reaction evidence="9">
        <text>prephenate + NAD(+) = 3-(4-hydroxyphenyl)pyruvate + CO2 + NADH</text>
        <dbReference type="Rhea" id="RHEA:13869"/>
        <dbReference type="ChEBI" id="CHEBI:16526"/>
        <dbReference type="ChEBI" id="CHEBI:29934"/>
        <dbReference type="ChEBI" id="CHEBI:36242"/>
        <dbReference type="ChEBI" id="CHEBI:57540"/>
        <dbReference type="ChEBI" id="CHEBI:57945"/>
        <dbReference type="EC" id="1.3.1.12"/>
    </reaction>
</comment>
<keyword evidence="8" id="KW-0057">Aromatic amino acid biosynthesis</keyword>
<dbReference type="SUPFAM" id="SSF48179">
    <property type="entry name" value="6-phosphogluconate dehydrogenase C-terminal domain-like"/>
    <property type="match status" value="1"/>
</dbReference>
<proteinExistence type="inferred from homology"/>
<organism evidence="11 12">
    <name type="scientific">Suttonella indologenes</name>
    <dbReference type="NCBI Taxonomy" id="13276"/>
    <lineage>
        <taxon>Bacteria</taxon>
        <taxon>Pseudomonadati</taxon>
        <taxon>Pseudomonadota</taxon>
        <taxon>Gammaproteobacteria</taxon>
        <taxon>Cardiobacteriales</taxon>
        <taxon>Cardiobacteriaceae</taxon>
        <taxon>Suttonella</taxon>
    </lineage>
</organism>
<keyword evidence="7" id="KW-0520">NAD</keyword>
<feature type="domain" description="Prephenate/arogenate dehydrogenase" evidence="10">
    <location>
        <begin position="8"/>
        <end position="292"/>
    </location>
</feature>
<evidence type="ECO:0000256" key="9">
    <source>
        <dbReference type="ARBA" id="ARBA00049260"/>
    </source>
</evidence>
<dbReference type="PANTHER" id="PTHR21363:SF0">
    <property type="entry name" value="PREPHENATE DEHYDROGENASE [NADP(+)]"/>
    <property type="match status" value="1"/>
</dbReference>
<gene>
    <name evidence="11" type="primary">tyrC</name>
    <name evidence="11" type="ORF">NCTC10717_00629</name>
</gene>
<keyword evidence="4" id="KW-0827">Tyrosine biosynthesis</keyword>
<protein>
    <recommendedName>
        <fullName evidence="3">prephenate dehydrogenase</fullName>
        <ecNumber evidence="3">1.3.1.12</ecNumber>
    </recommendedName>
</protein>
<dbReference type="PROSITE" id="PS51176">
    <property type="entry name" value="PDH_ADH"/>
    <property type="match status" value="1"/>
</dbReference>
<dbReference type="Gene3D" id="3.40.50.720">
    <property type="entry name" value="NAD(P)-binding Rossmann-like Domain"/>
    <property type="match status" value="1"/>
</dbReference>
<dbReference type="AlphaFoldDB" id="A0A380ML24"/>
<dbReference type="Pfam" id="PF20463">
    <property type="entry name" value="PDH_C"/>
    <property type="match status" value="1"/>
</dbReference>
<dbReference type="GO" id="GO:0004665">
    <property type="term" value="F:prephenate dehydrogenase (NADP+) activity"/>
    <property type="evidence" value="ECO:0007669"/>
    <property type="project" value="InterPro"/>
</dbReference>
<dbReference type="EMBL" id="UHIA01000003">
    <property type="protein sequence ID" value="SUO92582.1"/>
    <property type="molecule type" value="Genomic_DNA"/>
</dbReference>
<evidence type="ECO:0000313" key="11">
    <source>
        <dbReference type="EMBL" id="SUO92582.1"/>
    </source>
</evidence>
<dbReference type="EC" id="1.3.1.12" evidence="3"/>
<accession>A0A380ML24</accession>
<reference evidence="11 12" key="1">
    <citation type="submission" date="2018-06" db="EMBL/GenBank/DDBJ databases">
        <authorList>
            <consortium name="Pathogen Informatics"/>
            <person name="Doyle S."/>
        </authorList>
    </citation>
    <scope>NUCLEOTIDE SEQUENCE [LARGE SCALE GENOMIC DNA]</scope>
    <source>
        <strain evidence="11 12">NCTC10717</strain>
    </source>
</reference>
<dbReference type="InterPro" id="IPR003099">
    <property type="entry name" value="Prephen_DH"/>
</dbReference>
<evidence type="ECO:0000259" key="10">
    <source>
        <dbReference type="PROSITE" id="PS51176"/>
    </source>
</evidence>
<evidence type="ECO:0000256" key="1">
    <source>
        <dbReference type="ARBA" id="ARBA00005067"/>
    </source>
</evidence>
<dbReference type="InterPro" id="IPR046826">
    <property type="entry name" value="PDH_N"/>
</dbReference>
<evidence type="ECO:0000256" key="7">
    <source>
        <dbReference type="ARBA" id="ARBA00023027"/>
    </source>
</evidence>
<evidence type="ECO:0000256" key="2">
    <source>
        <dbReference type="ARBA" id="ARBA00007964"/>
    </source>
</evidence>
<comment type="pathway">
    <text evidence="1">Amino-acid biosynthesis; L-tyrosine biosynthesis; (4-hydroxyphenyl)pyruvate from prephenate (NAD(+) route): step 1/1.</text>
</comment>
<keyword evidence="5" id="KW-0028">Amino-acid biosynthesis</keyword>
<evidence type="ECO:0000256" key="8">
    <source>
        <dbReference type="ARBA" id="ARBA00023141"/>
    </source>
</evidence>
<dbReference type="RefSeq" id="WP_115217905.1">
    <property type="nucleotide sequence ID" value="NZ_UHIA01000003.1"/>
</dbReference>
<dbReference type="OrthoDB" id="9809920at2"/>
<dbReference type="Proteomes" id="UP000254575">
    <property type="component" value="Unassembled WGS sequence"/>
</dbReference>
<name>A0A380ML24_9GAMM</name>
<dbReference type="FunFam" id="3.40.50.720:FF:000208">
    <property type="entry name" value="Prephenate dehydrogenase"/>
    <property type="match status" value="1"/>
</dbReference>
<keyword evidence="12" id="KW-1185">Reference proteome</keyword>